<feature type="transmembrane region" description="Helical" evidence="1">
    <location>
        <begin position="70"/>
        <end position="90"/>
    </location>
</feature>
<keyword evidence="1" id="KW-0472">Membrane</keyword>
<keyword evidence="1" id="KW-0812">Transmembrane</keyword>
<keyword evidence="3" id="KW-1185">Reference proteome</keyword>
<dbReference type="EMBL" id="LT629754">
    <property type="protein sequence ID" value="SDS22187.1"/>
    <property type="molecule type" value="Genomic_DNA"/>
</dbReference>
<proteinExistence type="predicted"/>
<dbReference type="Proteomes" id="UP000199574">
    <property type="component" value="Chromosome I"/>
</dbReference>
<dbReference type="GeneID" id="90593357"/>
<feature type="transmembrane region" description="Helical" evidence="1">
    <location>
        <begin position="6"/>
        <end position="29"/>
    </location>
</feature>
<sequence length="101" mass="11236">MGLFLGWAGILVGSLFISLSWVSNFLYLISLLATKLNLKTQIKLSGAAIILGLFAIGIRELLENAGGKNMEVYVGFGYITWMISFIYLFLDQVRELKVLSK</sequence>
<accession>A0ABY0U957</accession>
<keyword evidence="1" id="KW-1133">Transmembrane helix</keyword>
<name>A0ABY0U957_9FLAO</name>
<dbReference type="RefSeq" id="WP_091603401.1">
    <property type="nucleotide sequence ID" value="NZ_LT629754.1"/>
</dbReference>
<evidence type="ECO:0000256" key="1">
    <source>
        <dbReference type="SAM" id="Phobius"/>
    </source>
</evidence>
<evidence type="ECO:0000313" key="2">
    <source>
        <dbReference type="EMBL" id="SDS22187.1"/>
    </source>
</evidence>
<gene>
    <name evidence="2" type="ORF">SAMN05192545_0997</name>
</gene>
<organism evidence="2 3">
    <name type="scientific">Maribacter dokdonensis</name>
    <dbReference type="NCBI Taxonomy" id="320912"/>
    <lineage>
        <taxon>Bacteria</taxon>
        <taxon>Pseudomonadati</taxon>
        <taxon>Bacteroidota</taxon>
        <taxon>Flavobacteriia</taxon>
        <taxon>Flavobacteriales</taxon>
        <taxon>Flavobacteriaceae</taxon>
        <taxon>Maribacter</taxon>
    </lineage>
</organism>
<feature type="transmembrane region" description="Helical" evidence="1">
    <location>
        <begin position="41"/>
        <end position="58"/>
    </location>
</feature>
<protein>
    <submittedName>
        <fullName evidence="2">Uncharacterized protein</fullName>
    </submittedName>
</protein>
<reference evidence="2 3" key="1">
    <citation type="submission" date="2016-10" db="EMBL/GenBank/DDBJ databases">
        <authorList>
            <person name="Varghese N."/>
            <person name="Submissions S."/>
        </authorList>
    </citation>
    <scope>NUCLEOTIDE SEQUENCE [LARGE SCALE GENOMIC DNA]</scope>
    <source>
        <strain evidence="2 3">MAR_2009_60</strain>
    </source>
</reference>
<evidence type="ECO:0000313" key="3">
    <source>
        <dbReference type="Proteomes" id="UP000199574"/>
    </source>
</evidence>